<organism evidence="1 2">
    <name type="scientific">Pseudomonas syringae pv. actinidiae</name>
    <dbReference type="NCBI Taxonomy" id="103796"/>
    <lineage>
        <taxon>Bacteria</taxon>
        <taxon>Pseudomonadati</taxon>
        <taxon>Pseudomonadota</taxon>
        <taxon>Gammaproteobacteria</taxon>
        <taxon>Pseudomonadales</taxon>
        <taxon>Pseudomonadaceae</taxon>
        <taxon>Pseudomonas</taxon>
        <taxon>Pseudomonas syringae</taxon>
    </lineage>
</organism>
<reference evidence="1 2" key="1">
    <citation type="submission" date="2018-04" db="EMBL/GenBank/DDBJ databases">
        <title>Draft genome sequence of Pseudomonas syringae pv. actinidiae biovar 1 strains isolated from kiwifruit in Kagawa prefecture.</title>
        <authorList>
            <person name="Tabuchi M."/>
            <person name="Saito M."/>
            <person name="Fujiwara S."/>
            <person name="Sasa N."/>
            <person name="Akimitsu K."/>
            <person name="Gomi K."/>
            <person name="Konishi-Sugita S."/>
            <person name="Hamano K."/>
            <person name="Kataoka I."/>
        </authorList>
    </citation>
    <scope>NUCLEOTIDE SEQUENCE [LARGE SCALE GENOMIC DNA]</scope>
    <source>
        <strain evidence="1 2">MAFF212206</strain>
    </source>
</reference>
<gene>
    <name evidence="1" type="ORF">KPSA1_04398</name>
</gene>
<dbReference type="AlphaFoldDB" id="A0A2V0QD72"/>
<name>A0A2V0QD72_PSESF</name>
<evidence type="ECO:0000313" key="2">
    <source>
        <dbReference type="Proteomes" id="UP000247480"/>
    </source>
</evidence>
<proteinExistence type="predicted"/>
<protein>
    <submittedName>
        <fullName evidence="1">NAD(P)-dependent dehydrogenase</fullName>
    </submittedName>
</protein>
<accession>A0A2V0QD72</accession>
<evidence type="ECO:0000313" key="1">
    <source>
        <dbReference type="EMBL" id="GBH10969.1"/>
    </source>
</evidence>
<sequence>MIVRAAQPALKKLADLALLSRRTGKIQRRIGPLTEVDQQARALTVQRKIQLQIWSIERLVGSDSLNDVLPVNIFHDGVQAAEQSHSPCQRSALK</sequence>
<dbReference type="EMBL" id="BGJZ01000217">
    <property type="protein sequence ID" value="GBH10969.1"/>
    <property type="molecule type" value="Genomic_DNA"/>
</dbReference>
<comment type="caution">
    <text evidence="1">The sequence shown here is derived from an EMBL/GenBank/DDBJ whole genome shotgun (WGS) entry which is preliminary data.</text>
</comment>
<dbReference type="Proteomes" id="UP000247480">
    <property type="component" value="Unassembled WGS sequence"/>
</dbReference>